<organism evidence="7 8">
    <name type="scientific">Pristionchus pacificus</name>
    <name type="common">Parasitic nematode worm</name>
    <dbReference type="NCBI Taxonomy" id="54126"/>
    <lineage>
        <taxon>Eukaryota</taxon>
        <taxon>Metazoa</taxon>
        <taxon>Ecdysozoa</taxon>
        <taxon>Nematoda</taxon>
        <taxon>Chromadorea</taxon>
        <taxon>Rhabditida</taxon>
        <taxon>Rhabditina</taxon>
        <taxon>Diplogasteromorpha</taxon>
        <taxon>Diplogasteroidea</taxon>
        <taxon>Neodiplogasteridae</taxon>
        <taxon>Pristionchus</taxon>
    </lineage>
</organism>
<reference evidence="8" key="1">
    <citation type="journal article" date="2008" name="Nat. Genet.">
        <title>The Pristionchus pacificus genome provides a unique perspective on nematode lifestyle and parasitism.</title>
        <authorList>
            <person name="Dieterich C."/>
            <person name="Clifton S.W."/>
            <person name="Schuster L.N."/>
            <person name="Chinwalla A."/>
            <person name="Delehaunty K."/>
            <person name="Dinkelacker I."/>
            <person name="Fulton L."/>
            <person name="Fulton R."/>
            <person name="Godfrey J."/>
            <person name="Minx P."/>
            <person name="Mitreva M."/>
            <person name="Roeseler W."/>
            <person name="Tian H."/>
            <person name="Witte H."/>
            <person name="Yang S.P."/>
            <person name="Wilson R.K."/>
            <person name="Sommer R.J."/>
        </authorList>
    </citation>
    <scope>NUCLEOTIDE SEQUENCE [LARGE SCALE GENOMIC DNA]</scope>
    <source>
        <strain evidence="8">PS312</strain>
    </source>
</reference>
<dbReference type="Gene3D" id="1.20.1050.10">
    <property type="match status" value="1"/>
</dbReference>
<dbReference type="InterPro" id="IPR036249">
    <property type="entry name" value="Thioredoxin-like_sf"/>
</dbReference>
<evidence type="ECO:0000256" key="3">
    <source>
        <dbReference type="ARBA" id="ARBA00038317"/>
    </source>
</evidence>
<dbReference type="InterPro" id="IPR050213">
    <property type="entry name" value="GST_superfamily"/>
</dbReference>
<dbReference type="GO" id="GO:0004364">
    <property type="term" value="F:glutathione transferase activity"/>
    <property type="evidence" value="ECO:0000318"/>
    <property type="project" value="GO_Central"/>
</dbReference>
<dbReference type="SUPFAM" id="SSF47616">
    <property type="entry name" value="GST C-terminal domain-like"/>
    <property type="match status" value="1"/>
</dbReference>
<dbReference type="FunFam" id="3.40.30.10:FF:000543">
    <property type="entry name" value="Hematopoietic prostaglandin D synthase"/>
    <property type="match status" value="1"/>
</dbReference>
<dbReference type="CDD" id="cd03039">
    <property type="entry name" value="GST_N_Sigma_like"/>
    <property type="match status" value="1"/>
</dbReference>
<dbReference type="EnsemblMetazoa" id="PPA47313.1">
    <property type="protein sequence ID" value="PPA47313.1"/>
    <property type="gene ID" value="WBGene00305209"/>
</dbReference>
<evidence type="ECO:0000256" key="2">
    <source>
        <dbReference type="ARBA" id="ARBA00022679"/>
    </source>
</evidence>
<dbReference type="InterPro" id="IPR004045">
    <property type="entry name" value="Glutathione_S-Trfase_N"/>
</dbReference>
<comment type="similarity">
    <text evidence="3">Belongs to the GST superfamily. Sigma family.</text>
</comment>
<reference evidence="7" key="2">
    <citation type="submission" date="2022-06" db="UniProtKB">
        <authorList>
            <consortium name="EnsemblMetazoa"/>
        </authorList>
    </citation>
    <scope>IDENTIFICATION</scope>
    <source>
        <strain evidence="7">PS312</strain>
    </source>
</reference>
<dbReference type="SFLD" id="SFLDS00019">
    <property type="entry name" value="Glutathione_Transferase_(cytos"/>
    <property type="match status" value="1"/>
</dbReference>
<name>A0A8R1Z3Q3_PRIPA</name>
<evidence type="ECO:0000256" key="4">
    <source>
        <dbReference type="ARBA" id="ARBA00047960"/>
    </source>
</evidence>
<comment type="catalytic activity">
    <reaction evidence="4">
        <text>RX + glutathione = an S-substituted glutathione + a halide anion + H(+)</text>
        <dbReference type="Rhea" id="RHEA:16437"/>
        <dbReference type="ChEBI" id="CHEBI:15378"/>
        <dbReference type="ChEBI" id="CHEBI:16042"/>
        <dbReference type="ChEBI" id="CHEBI:17792"/>
        <dbReference type="ChEBI" id="CHEBI:57925"/>
        <dbReference type="ChEBI" id="CHEBI:90779"/>
        <dbReference type="EC" id="2.5.1.18"/>
    </reaction>
</comment>
<evidence type="ECO:0000259" key="6">
    <source>
        <dbReference type="Pfam" id="PF14497"/>
    </source>
</evidence>
<evidence type="ECO:0000259" key="5">
    <source>
        <dbReference type="Pfam" id="PF02798"/>
    </source>
</evidence>
<dbReference type="Proteomes" id="UP000005239">
    <property type="component" value="Unassembled WGS sequence"/>
</dbReference>
<dbReference type="AlphaFoldDB" id="A0A8R1Z3Q3"/>
<dbReference type="Pfam" id="PF14497">
    <property type="entry name" value="GST_C_3"/>
    <property type="match status" value="1"/>
</dbReference>
<proteinExistence type="inferred from homology"/>
<dbReference type="EC" id="2.5.1.18" evidence="1"/>
<dbReference type="InterPro" id="IPR036282">
    <property type="entry name" value="Glutathione-S-Trfase_C_sf"/>
</dbReference>
<dbReference type="SFLD" id="SFLDG01205">
    <property type="entry name" value="AMPS.1"/>
    <property type="match status" value="1"/>
</dbReference>
<evidence type="ECO:0000313" key="8">
    <source>
        <dbReference type="Proteomes" id="UP000005239"/>
    </source>
</evidence>
<dbReference type="InterPro" id="IPR040079">
    <property type="entry name" value="Glutathione_S-Trfase"/>
</dbReference>
<evidence type="ECO:0000313" key="7">
    <source>
        <dbReference type="EnsemblMetazoa" id="PPA47313.1"/>
    </source>
</evidence>
<dbReference type="GO" id="GO:0006749">
    <property type="term" value="P:glutathione metabolic process"/>
    <property type="evidence" value="ECO:0000318"/>
    <property type="project" value="GO_Central"/>
</dbReference>
<dbReference type="PANTHER" id="PTHR11571:SF224">
    <property type="entry name" value="HEMATOPOIETIC PROSTAGLANDIN D SYNTHASE"/>
    <property type="match status" value="1"/>
</dbReference>
<dbReference type="Gene3D" id="3.40.30.10">
    <property type="entry name" value="Glutaredoxin"/>
    <property type="match status" value="1"/>
</dbReference>
<evidence type="ECO:0000256" key="1">
    <source>
        <dbReference type="ARBA" id="ARBA00012452"/>
    </source>
</evidence>
<keyword evidence="8" id="KW-1185">Reference proteome</keyword>
<dbReference type="SUPFAM" id="SSF52833">
    <property type="entry name" value="Thioredoxin-like"/>
    <property type="match status" value="1"/>
</dbReference>
<protein>
    <recommendedName>
        <fullName evidence="1">glutathione transferase</fullName>
        <ecNumber evidence="1">2.5.1.18</ecNumber>
    </recommendedName>
</protein>
<accession>A0A8R1Z3Q3</accession>
<dbReference type="InterPro" id="IPR004046">
    <property type="entry name" value="GST_C"/>
</dbReference>
<dbReference type="SFLD" id="SFLDG00363">
    <property type="entry name" value="AMPS_(cytGST):_Alpha-__Mu-__Pi"/>
    <property type="match status" value="1"/>
</dbReference>
<dbReference type="PANTHER" id="PTHR11571">
    <property type="entry name" value="GLUTATHIONE S-TRANSFERASE"/>
    <property type="match status" value="1"/>
</dbReference>
<feature type="domain" description="Glutathione S-transferase C-terminal" evidence="6">
    <location>
        <begin position="105"/>
        <end position="202"/>
    </location>
</feature>
<dbReference type="Pfam" id="PF02798">
    <property type="entry name" value="GST_N"/>
    <property type="match status" value="1"/>
</dbReference>
<dbReference type="CDD" id="cd03192">
    <property type="entry name" value="GST_C_Sigma_like"/>
    <property type="match status" value="1"/>
</dbReference>
<gene>
    <name evidence="7" type="primary">WBGene00305209</name>
</gene>
<keyword evidence="2" id="KW-0808">Transferase</keyword>
<feature type="domain" description="GST N-terminal" evidence="5">
    <location>
        <begin position="5"/>
        <end position="72"/>
    </location>
</feature>
<sequence length="207" mass="23774">MPSYKLTYFDGRARIEVARQILYLADIPFEDVRVSFADWPVLKPTTPFGELPVLEVDGKPIPIMYAIYRYLAKEFGFAGQSPFETAWVDAVADQHADYFREMYPFLAVIWGFSNEDRDTIIKEVGEPARDKYFPLLEKIVKDNGLNGHFVGGSLTWVDLLIAEHVGSVHQHLPGFFSDYHNVVETVKKVNSTPRLKEWIEKRVPTAY</sequence>
<dbReference type="FunFam" id="1.20.1050.10:FF:000044">
    <property type="entry name" value="Glutathione S-transferase"/>
    <property type="match status" value="1"/>
</dbReference>